<protein>
    <submittedName>
        <fullName evidence="1">Uncharacterized protein</fullName>
    </submittedName>
</protein>
<dbReference type="EMBL" id="RQGH01000035">
    <property type="protein sequence ID" value="TGL58635.1"/>
    <property type="molecule type" value="Genomic_DNA"/>
</dbReference>
<comment type="caution">
    <text evidence="1">The sequence shown here is derived from an EMBL/GenBank/DDBJ whole genome shotgun (WGS) entry which is preliminary data.</text>
</comment>
<reference evidence="1" key="1">
    <citation type="journal article" date="2019" name="PLoS Negl. Trop. Dis.">
        <title>Revisiting the worldwide diversity of Leptospira species in the environment.</title>
        <authorList>
            <person name="Vincent A.T."/>
            <person name="Schiettekatte O."/>
            <person name="Bourhy P."/>
            <person name="Veyrier F.J."/>
            <person name="Picardeau M."/>
        </authorList>
    </citation>
    <scope>NUCLEOTIDE SEQUENCE [LARGE SCALE GENOMIC DNA]</scope>
    <source>
        <strain evidence="1">201702451</strain>
    </source>
</reference>
<evidence type="ECO:0000313" key="2">
    <source>
        <dbReference type="Proteomes" id="UP000297567"/>
    </source>
</evidence>
<organism evidence="1 2">
    <name type="scientific">Leptospira jelokensis</name>
    <dbReference type="NCBI Taxonomy" id="2484931"/>
    <lineage>
        <taxon>Bacteria</taxon>
        <taxon>Pseudomonadati</taxon>
        <taxon>Spirochaetota</taxon>
        <taxon>Spirochaetia</taxon>
        <taxon>Leptospirales</taxon>
        <taxon>Leptospiraceae</taxon>
        <taxon>Leptospira</taxon>
    </lineage>
</organism>
<sequence length="107" mass="11769">MKSITLQDWDRLKLQNQFTIPGDATATDPETGILTKAKRIFYITRILATAGWTIIGEGNNADPQLRSITITGNGTEKFEILPLCFSKVTTLTGITSISGFWISASEF</sequence>
<accession>A0A4Z0ZVS4</accession>
<dbReference type="RefSeq" id="WP_135645130.1">
    <property type="nucleotide sequence ID" value="NZ_RQGH01000035.1"/>
</dbReference>
<keyword evidence="2" id="KW-1185">Reference proteome</keyword>
<evidence type="ECO:0000313" key="1">
    <source>
        <dbReference type="EMBL" id="TGL58635.1"/>
    </source>
</evidence>
<name>A0A4Z0ZVS4_9LEPT</name>
<proteinExistence type="predicted"/>
<dbReference type="Proteomes" id="UP000297567">
    <property type="component" value="Unassembled WGS sequence"/>
</dbReference>
<dbReference type="AlphaFoldDB" id="A0A4Z0ZVS4"/>
<gene>
    <name evidence="1" type="ORF">EHQ62_17220</name>
</gene>